<dbReference type="GO" id="GO:0000209">
    <property type="term" value="P:protein polyubiquitination"/>
    <property type="evidence" value="ECO:0000318"/>
    <property type="project" value="GO_Central"/>
</dbReference>
<comment type="subunit">
    <text evidence="8">Interacts with MAEA and WDR26, components of the CTLH complex that contains GID4, RANBP9 and/or RANBP10, MKLN1, MAEA, RMND5A (or alternatively its paralog RMND5B), GID8, ARMC8, WDR26 and YPEL5.</text>
</comment>
<evidence type="ECO:0000256" key="15">
    <source>
        <dbReference type="RuleBase" id="RU362109"/>
    </source>
</evidence>
<dbReference type="InterPro" id="IPR016135">
    <property type="entry name" value="UBQ-conjugating_enzyme/RWD"/>
</dbReference>
<keyword evidence="2 15" id="KW-0547">Nucleotide-binding</keyword>
<dbReference type="SUPFAM" id="SSF54495">
    <property type="entry name" value="UBC-like"/>
    <property type="match status" value="1"/>
</dbReference>
<evidence type="ECO:0000256" key="7">
    <source>
        <dbReference type="ARBA" id="ARBA00060202"/>
    </source>
</evidence>
<evidence type="ECO:0000256" key="6">
    <source>
        <dbReference type="ARBA" id="ARBA00022990"/>
    </source>
</evidence>
<dbReference type="KEGG" id="nta:107795844"/>
<evidence type="ECO:0000256" key="12">
    <source>
        <dbReference type="ARBA" id="ARBA00078369"/>
    </source>
</evidence>
<dbReference type="STRING" id="4097.A0A1S4ABX0"/>
<gene>
    <name evidence="19" type="primary">LOC107795844</name>
</gene>
<dbReference type="GO" id="GO:0061631">
    <property type="term" value="F:ubiquitin conjugating enzyme activity"/>
    <property type="evidence" value="ECO:0000318"/>
    <property type="project" value="GO_Central"/>
</dbReference>
<dbReference type="CDD" id="cd23797">
    <property type="entry name" value="UBCc_UBE2H"/>
    <property type="match status" value="1"/>
</dbReference>
<dbReference type="AlphaFoldDB" id="A0A1S4ABX0"/>
<feature type="transmembrane region" description="Helical" evidence="17">
    <location>
        <begin position="59"/>
        <end position="81"/>
    </location>
</feature>
<feature type="domain" description="UBC core" evidence="18">
    <location>
        <begin position="48"/>
        <end position="212"/>
    </location>
</feature>
<dbReference type="GO" id="GO:0006511">
    <property type="term" value="P:ubiquitin-dependent protein catabolic process"/>
    <property type="evidence" value="ECO:0000318"/>
    <property type="project" value="GO_Central"/>
</dbReference>
<evidence type="ECO:0000256" key="10">
    <source>
        <dbReference type="ARBA" id="ARBA00076312"/>
    </source>
</evidence>
<evidence type="ECO:0000256" key="2">
    <source>
        <dbReference type="ARBA" id="ARBA00022741"/>
    </source>
</evidence>
<dbReference type="OrthoDB" id="269518at2759"/>
<keyword evidence="17" id="KW-1133">Transmembrane helix</keyword>
<reference evidence="19" key="1">
    <citation type="submission" date="2025-08" db="UniProtKB">
        <authorList>
            <consortium name="RefSeq"/>
        </authorList>
    </citation>
    <scope>IDENTIFICATION</scope>
</reference>
<dbReference type="SMART" id="SM00212">
    <property type="entry name" value="UBCc"/>
    <property type="match status" value="1"/>
</dbReference>
<evidence type="ECO:0000256" key="9">
    <source>
        <dbReference type="ARBA" id="ARBA00072436"/>
    </source>
</evidence>
<dbReference type="FunFam" id="3.10.110.10:FF:000078">
    <property type="entry name" value="ubiquitin-conjugating enzyme E2 H isoform X2"/>
    <property type="match status" value="1"/>
</dbReference>
<evidence type="ECO:0000256" key="17">
    <source>
        <dbReference type="SAM" id="Phobius"/>
    </source>
</evidence>
<dbReference type="Gene3D" id="3.10.110.10">
    <property type="entry name" value="Ubiquitin Conjugating Enzyme"/>
    <property type="match status" value="1"/>
</dbReference>
<name>A0A1S4ABX0_TOBAC</name>
<dbReference type="PANTHER" id="PTHR24068">
    <property type="entry name" value="UBIQUITIN-CONJUGATING ENZYME E2"/>
    <property type="match status" value="1"/>
</dbReference>
<feature type="compositionally biased region" description="Acidic residues" evidence="16">
    <location>
        <begin position="224"/>
        <end position="241"/>
    </location>
</feature>
<comment type="function">
    <text evidence="7">Accepts ubiquitin from the E1 complex and catalyzes its covalent attachment to other proteins. E2 ubiquitin conjugating enzyme that transfers ubiquitin to MAEA, a core component of the CTLH E3 ubiquitin-protein ligase complex. In vitro catalyzes 'Lys-11'- and 'Lys-48'-linked polyubiquitination. Capable, in vitro, to ubiquitinate histone H2A.</text>
</comment>
<evidence type="ECO:0000313" key="19">
    <source>
        <dbReference type="RefSeq" id="XP_016474033.1"/>
    </source>
</evidence>
<dbReference type="SMR" id="A0A1S4ABX0"/>
<dbReference type="PROSITE" id="PS50127">
    <property type="entry name" value="UBC_2"/>
    <property type="match status" value="1"/>
</dbReference>
<organism evidence="19">
    <name type="scientific">Nicotiana tabacum</name>
    <name type="common">Common tobacco</name>
    <dbReference type="NCBI Taxonomy" id="4097"/>
    <lineage>
        <taxon>Eukaryota</taxon>
        <taxon>Viridiplantae</taxon>
        <taxon>Streptophyta</taxon>
        <taxon>Embryophyta</taxon>
        <taxon>Tracheophyta</taxon>
        <taxon>Spermatophyta</taxon>
        <taxon>Magnoliopsida</taxon>
        <taxon>eudicotyledons</taxon>
        <taxon>Gunneridae</taxon>
        <taxon>Pentapetalae</taxon>
        <taxon>asterids</taxon>
        <taxon>lamiids</taxon>
        <taxon>Solanales</taxon>
        <taxon>Solanaceae</taxon>
        <taxon>Nicotianoideae</taxon>
        <taxon>Nicotianeae</taxon>
        <taxon>Nicotiana</taxon>
    </lineage>
</organism>
<feature type="transmembrane region" description="Helical" evidence="17">
    <location>
        <begin position="27"/>
        <end position="47"/>
    </location>
</feature>
<evidence type="ECO:0000256" key="13">
    <source>
        <dbReference type="ARBA" id="ARBA00082119"/>
    </source>
</evidence>
<dbReference type="RefSeq" id="XP_016474033.1">
    <property type="nucleotide sequence ID" value="XM_016618547.1"/>
</dbReference>
<feature type="active site" description="Glycyl thioester intermediate" evidence="14">
    <location>
        <position position="149"/>
    </location>
</feature>
<evidence type="ECO:0000256" key="3">
    <source>
        <dbReference type="ARBA" id="ARBA00022786"/>
    </source>
</evidence>
<evidence type="ECO:0000256" key="8">
    <source>
        <dbReference type="ARBA" id="ARBA00063081"/>
    </source>
</evidence>
<feature type="compositionally biased region" description="Basic and acidic residues" evidence="16">
    <location>
        <begin position="210"/>
        <end position="223"/>
    </location>
</feature>
<sequence>MALAEDTALDRKVWKLSIRVEVYCHCYGLLLLLFPSISWFLSCWLRLPFSSISIGCVKGLGGGGGVCFLPFLFFLFGQYLVELEKCVFEVEVKKKSIWKLILFFAGPYHGGVWKMKVELPDAYPYKSPSIGFVNKIYHPNVDEMSGSVCLDVINQTWSPMFDLTNVFEVFLPQLLLYPNPSDPLNGEAAALMMRDRTAYEQRVKEYCQKYAKPEDVGAAPEEKSSDEELSEAEYDSDDEEMAGPVDP</sequence>
<dbReference type="InterPro" id="IPR000608">
    <property type="entry name" value="UBC"/>
</dbReference>
<dbReference type="GO" id="GO:0005634">
    <property type="term" value="C:nucleus"/>
    <property type="evidence" value="ECO:0000318"/>
    <property type="project" value="GO_Central"/>
</dbReference>
<evidence type="ECO:0000256" key="1">
    <source>
        <dbReference type="ARBA" id="ARBA00022679"/>
    </source>
</evidence>
<dbReference type="InterPro" id="IPR023313">
    <property type="entry name" value="UBQ-conjugating_AS"/>
</dbReference>
<keyword evidence="17" id="KW-0812">Transmembrane</keyword>
<dbReference type="Pfam" id="PF00179">
    <property type="entry name" value="UQ_con"/>
    <property type="match status" value="1"/>
</dbReference>
<dbReference type="GO" id="GO:0005524">
    <property type="term" value="F:ATP binding"/>
    <property type="evidence" value="ECO:0007669"/>
    <property type="project" value="UniProtKB-UniRule"/>
</dbReference>
<keyword evidence="1" id="KW-0808">Transferase</keyword>
<keyword evidence="3 15" id="KW-0833">Ubl conjugation pathway</keyword>
<proteinExistence type="inferred from homology"/>
<protein>
    <recommendedName>
        <fullName evidence="9">Ubiquitin-conjugating enzyme E2 H</fullName>
    </recommendedName>
    <alternativeName>
        <fullName evidence="12">(E3-independent) E2 ubiquitin-conjugating enzyme H</fullName>
    </alternativeName>
    <alternativeName>
        <fullName evidence="10">E2 ubiquitin-conjugating enzyme H</fullName>
    </alternativeName>
    <alternativeName>
        <fullName evidence="13">Ubiquitin carrier protein H</fullName>
    </alternativeName>
    <alternativeName>
        <fullName evidence="11">Ubiquitin-protein ligase H</fullName>
    </alternativeName>
</protein>
<feature type="region of interest" description="Disordered" evidence="16">
    <location>
        <begin position="210"/>
        <end position="247"/>
    </location>
</feature>
<keyword evidence="17" id="KW-0472">Membrane</keyword>
<accession>A0A1S4ABX0</accession>
<evidence type="ECO:0000256" key="16">
    <source>
        <dbReference type="SAM" id="MobiDB-lite"/>
    </source>
</evidence>
<evidence type="ECO:0000256" key="5">
    <source>
        <dbReference type="ARBA" id="ARBA00022843"/>
    </source>
</evidence>
<dbReference type="PROSITE" id="PS00183">
    <property type="entry name" value="UBC_1"/>
    <property type="match status" value="1"/>
</dbReference>
<dbReference type="PaxDb" id="4097-A0A1S4ABX0"/>
<keyword evidence="5" id="KW-0832">Ubl conjugation</keyword>
<evidence type="ECO:0000256" key="4">
    <source>
        <dbReference type="ARBA" id="ARBA00022840"/>
    </source>
</evidence>
<evidence type="ECO:0000256" key="11">
    <source>
        <dbReference type="ARBA" id="ARBA00077502"/>
    </source>
</evidence>
<keyword evidence="4 15" id="KW-0067">ATP-binding</keyword>
<evidence type="ECO:0000256" key="14">
    <source>
        <dbReference type="PROSITE-ProRule" id="PRU10133"/>
    </source>
</evidence>
<comment type="similarity">
    <text evidence="15">Belongs to the ubiquitin-conjugating enzyme family.</text>
</comment>
<evidence type="ECO:0000259" key="18">
    <source>
        <dbReference type="PROSITE" id="PS50127"/>
    </source>
</evidence>
<keyword evidence="6" id="KW-0007">Acetylation</keyword>